<reference evidence="3" key="1">
    <citation type="submission" date="2020-04" db="EMBL/GenBank/DDBJ databases">
        <authorList>
            <person name="Chiriac C."/>
            <person name="Salcher M."/>
            <person name="Ghai R."/>
            <person name="Kavagutti S V."/>
        </authorList>
    </citation>
    <scope>NUCLEOTIDE SEQUENCE</scope>
</reference>
<feature type="compositionally biased region" description="Low complexity" evidence="1">
    <location>
        <begin position="493"/>
        <end position="513"/>
    </location>
</feature>
<evidence type="ECO:0000313" key="3">
    <source>
        <dbReference type="EMBL" id="CAB4150368.1"/>
    </source>
</evidence>
<evidence type="ECO:0000256" key="1">
    <source>
        <dbReference type="SAM" id="MobiDB-lite"/>
    </source>
</evidence>
<organism evidence="3">
    <name type="scientific">uncultured Caudovirales phage</name>
    <dbReference type="NCBI Taxonomy" id="2100421"/>
    <lineage>
        <taxon>Viruses</taxon>
        <taxon>Duplodnaviria</taxon>
        <taxon>Heunggongvirae</taxon>
        <taxon>Uroviricota</taxon>
        <taxon>Caudoviricetes</taxon>
        <taxon>Peduoviridae</taxon>
        <taxon>Maltschvirus</taxon>
        <taxon>Maltschvirus maltsch</taxon>
    </lineage>
</organism>
<feature type="region of interest" description="Disordered" evidence="1">
    <location>
        <begin position="464"/>
        <end position="517"/>
    </location>
</feature>
<sequence>MAAVPETDLPVAPPSNILRQQANAAFQSGDTKNLFALLPASQGTSYVPKILSAAQITESKTAPIDNILQQTNAAGGVGTPKGNIAAANAIEQTWAERQPETGFLKGLAQGLMGNPNWRKAATQGVITSKPIFDKNGQTATGFFAENSLDPIRVVEAGTGREIGTLEYDQRNFGKYTSFEQTPGYIQNNEIIKRNAEQFSNDQEAANVGSAVADTVAKNSKEIMNGFSKISQMPGTQLTKQEIDELHSLSTRAGVNTLSLSKGIQALKSVTDSDSFNRNKTDLNNAALNMGLPGIIGFDNKNGFQLVGGASISKSKLEQDMGNASSGASQERAFTQNKQALIESKVYKKLPYEAQVILDNIQNQVSTNQKLKDQYIAKFGQNPLFTDTAPWQPGQPMSVGVANALIDEKNAKLANIYREKIDAARQAGIPDRGSVFQATLRDPRLAEIQSTYSEKINKVIESDVQRDVQQNGTNQTSTTKVPSPEDKPSLEPIAAVKPPAKAAATVKTASKPPAGWTLHVDKKGNRAYVSPDKKQFIEVK</sequence>
<proteinExistence type="predicted"/>
<dbReference type="EMBL" id="LR796538">
    <property type="protein sequence ID" value="CAB4150368.1"/>
    <property type="molecule type" value="Genomic_DNA"/>
</dbReference>
<accession>A0A6J5MUI8</accession>
<feature type="compositionally biased region" description="Polar residues" evidence="1">
    <location>
        <begin position="466"/>
        <end position="480"/>
    </location>
</feature>
<gene>
    <name evidence="2" type="ORF">UFOVP294_58</name>
    <name evidence="3" type="ORF">UFOVP566_27</name>
</gene>
<evidence type="ECO:0000313" key="2">
    <source>
        <dbReference type="EMBL" id="CAB4136349.1"/>
    </source>
</evidence>
<dbReference type="EMBL" id="LR796311">
    <property type="protein sequence ID" value="CAB4136349.1"/>
    <property type="molecule type" value="Genomic_DNA"/>
</dbReference>
<protein>
    <submittedName>
        <fullName evidence="3">Uncharacterized protein</fullName>
    </submittedName>
</protein>
<name>A0A6J5MUI8_9CAUD</name>